<evidence type="ECO:0000313" key="2">
    <source>
        <dbReference type="EMBL" id="KAK4415011.1"/>
    </source>
</evidence>
<protein>
    <submittedName>
        <fullName evidence="2">Uncharacterized protein</fullName>
    </submittedName>
</protein>
<evidence type="ECO:0000256" key="1">
    <source>
        <dbReference type="SAM" id="MobiDB-lite"/>
    </source>
</evidence>
<feature type="region of interest" description="Disordered" evidence="1">
    <location>
        <begin position="27"/>
        <end position="82"/>
    </location>
</feature>
<comment type="caution">
    <text evidence="2">The sequence shown here is derived from an EMBL/GenBank/DDBJ whole genome shotgun (WGS) entry which is preliminary data.</text>
</comment>
<gene>
    <name evidence="2" type="ORF">Salat_2608200</name>
</gene>
<feature type="compositionally biased region" description="Basic and acidic residues" evidence="1">
    <location>
        <begin position="135"/>
        <end position="183"/>
    </location>
</feature>
<accession>A0AAE2CAJ3</accession>
<keyword evidence="3" id="KW-1185">Reference proteome</keyword>
<sequence>MSIPFTGLIIPCTDVLNASNRGTLLKRSRPTRHKQWVSESVCHKPPGKTSRWPSSSVKRNRPRKPARASSMPGPSNDRSCPILPRCVPASTIVALRIVPPPTAAEAETSHPRTHLGNHQETENDTNISKRKWKKQKTEKETQESKKKEGADENVRDTRPRGEEDGATERHTNDTRPTHERHMK</sequence>
<evidence type="ECO:0000313" key="3">
    <source>
        <dbReference type="Proteomes" id="UP001293254"/>
    </source>
</evidence>
<feature type="region of interest" description="Disordered" evidence="1">
    <location>
        <begin position="100"/>
        <end position="183"/>
    </location>
</feature>
<organism evidence="2 3">
    <name type="scientific">Sesamum alatum</name>
    <dbReference type="NCBI Taxonomy" id="300844"/>
    <lineage>
        <taxon>Eukaryota</taxon>
        <taxon>Viridiplantae</taxon>
        <taxon>Streptophyta</taxon>
        <taxon>Embryophyta</taxon>
        <taxon>Tracheophyta</taxon>
        <taxon>Spermatophyta</taxon>
        <taxon>Magnoliopsida</taxon>
        <taxon>eudicotyledons</taxon>
        <taxon>Gunneridae</taxon>
        <taxon>Pentapetalae</taxon>
        <taxon>asterids</taxon>
        <taxon>lamiids</taxon>
        <taxon>Lamiales</taxon>
        <taxon>Pedaliaceae</taxon>
        <taxon>Sesamum</taxon>
    </lineage>
</organism>
<reference evidence="2" key="1">
    <citation type="submission" date="2020-06" db="EMBL/GenBank/DDBJ databases">
        <authorList>
            <person name="Li T."/>
            <person name="Hu X."/>
            <person name="Zhang T."/>
            <person name="Song X."/>
            <person name="Zhang H."/>
            <person name="Dai N."/>
            <person name="Sheng W."/>
            <person name="Hou X."/>
            <person name="Wei L."/>
        </authorList>
    </citation>
    <scope>NUCLEOTIDE SEQUENCE</scope>
    <source>
        <strain evidence="2">3651</strain>
        <tissue evidence="2">Leaf</tissue>
    </source>
</reference>
<dbReference type="Proteomes" id="UP001293254">
    <property type="component" value="Unassembled WGS sequence"/>
</dbReference>
<dbReference type="EMBL" id="JACGWO010000011">
    <property type="protein sequence ID" value="KAK4415011.1"/>
    <property type="molecule type" value="Genomic_DNA"/>
</dbReference>
<dbReference type="AlphaFoldDB" id="A0AAE2CAJ3"/>
<name>A0AAE2CAJ3_9LAMI</name>
<proteinExistence type="predicted"/>
<reference evidence="2" key="2">
    <citation type="journal article" date="2024" name="Plant">
        <title>Genomic evolution and insights into agronomic trait innovations of Sesamum species.</title>
        <authorList>
            <person name="Miao H."/>
            <person name="Wang L."/>
            <person name="Qu L."/>
            <person name="Liu H."/>
            <person name="Sun Y."/>
            <person name="Le M."/>
            <person name="Wang Q."/>
            <person name="Wei S."/>
            <person name="Zheng Y."/>
            <person name="Lin W."/>
            <person name="Duan Y."/>
            <person name="Cao H."/>
            <person name="Xiong S."/>
            <person name="Wang X."/>
            <person name="Wei L."/>
            <person name="Li C."/>
            <person name="Ma Q."/>
            <person name="Ju M."/>
            <person name="Zhao R."/>
            <person name="Li G."/>
            <person name="Mu C."/>
            <person name="Tian Q."/>
            <person name="Mei H."/>
            <person name="Zhang T."/>
            <person name="Gao T."/>
            <person name="Zhang H."/>
        </authorList>
    </citation>
    <scope>NUCLEOTIDE SEQUENCE</scope>
    <source>
        <strain evidence="2">3651</strain>
    </source>
</reference>